<dbReference type="NCBIfam" id="TIGR01733">
    <property type="entry name" value="AA-adenyl-dom"/>
    <property type="match status" value="1"/>
</dbReference>
<evidence type="ECO:0000256" key="3">
    <source>
        <dbReference type="ARBA" id="ARBA00007380"/>
    </source>
</evidence>
<feature type="region of interest" description="Disordered" evidence="9">
    <location>
        <begin position="1281"/>
        <end position="1337"/>
    </location>
</feature>
<dbReference type="InterPro" id="IPR001242">
    <property type="entry name" value="Condensation_dom"/>
</dbReference>
<name>A0ABU0XA30_9PSEU</name>
<dbReference type="InterPro" id="IPR025110">
    <property type="entry name" value="AMP-bd_C"/>
</dbReference>
<protein>
    <recommendedName>
        <fullName evidence="4">Phenyloxazoline synthase MbtB</fullName>
    </recommendedName>
    <alternativeName>
        <fullName evidence="8">Mycobactin synthetase protein B</fullName>
    </alternativeName>
</protein>
<evidence type="ECO:0000256" key="5">
    <source>
        <dbReference type="ARBA" id="ARBA00022450"/>
    </source>
</evidence>
<dbReference type="Gene3D" id="1.10.1200.10">
    <property type="entry name" value="ACP-like"/>
    <property type="match status" value="2"/>
</dbReference>
<dbReference type="SUPFAM" id="SSF47336">
    <property type="entry name" value="ACP-like"/>
    <property type="match status" value="2"/>
</dbReference>
<dbReference type="Gene3D" id="3.30.300.30">
    <property type="match status" value="1"/>
</dbReference>
<dbReference type="InterPro" id="IPR020806">
    <property type="entry name" value="PKS_PP-bd"/>
</dbReference>
<feature type="region of interest" description="Disordered" evidence="9">
    <location>
        <begin position="1153"/>
        <end position="1180"/>
    </location>
</feature>
<dbReference type="InterPro" id="IPR045851">
    <property type="entry name" value="AMP-bd_C_sf"/>
</dbReference>
<dbReference type="EMBL" id="NSDM01000026">
    <property type="protein sequence ID" value="MDQ2588955.1"/>
    <property type="molecule type" value="Genomic_DNA"/>
</dbReference>
<dbReference type="Gene3D" id="2.30.38.10">
    <property type="entry name" value="Luciferase, Domain 3"/>
    <property type="match status" value="1"/>
</dbReference>
<comment type="pathway">
    <text evidence="2">Siderophore biosynthesis; mycobactin biosynthesis.</text>
</comment>
<dbReference type="Pfam" id="PF00668">
    <property type="entry name" value="Condensation"/>
    <property type="match status" value="1"/>
</dbReference>
<dbReference type="Gene3D" id="3.30.559.10">
    <property type="entry name" value="Chloramphenicol acetyltransferase-like domain"/>
    <property type="match status" value="1"/>
</dbReference>
<evidence type="ECO:0000256" key="6">
    <source>
        <dbReference type="ARBA" id="ARBA00022553"/>
    </source>
</evidence>
<dbReference type="CDD" id="cd12114">
    <property type="entry name" value="A_NRPS_TlmIV_like"/>
    <property type="match status" value="1"/>
</dbReference>
<reference evidence="11 12" key="1">
    <citation type="submission" date="2017-06" db="EMBL/GenBank/DDBJ databases">
        <title>Cultured bacterium strain Saccharothrix yanglingensis Hhs.015.</title>
        <authorList>
            <person name="Xia Y."/>
        </authorList>
    </citation>
    <scope>NUCLEOTIDE SEQUENCE [LARGE SCALE GENOMIC DNA]</scope>
    <source>
        <strain evidence="11 12">Hhs.015</strain>
    </source>
</reference>
<evidence type="ECO:0000259" key="10">
    <source>
        <dbReference type="PROSITE" id="PS50075"/>
    </source>
</evidence>
<feature type="compositionally biased region" description="Pro residues" evidence="9">
    <location>
        <begin position="1286"/>
        <end position="1308"/>
    </location>
</feature>
<evidence type="ECO:0000256" key="2">
    <source>
        <dbReference type="ARBA" id="ARBA00005102"/>
    </source>
</evidence>
<dbReference type="Gene3D" id="3.40.50.980">
    <property type="match status" value="2"/>
</dbReference>
<comment type="cofactor">
    <cofactor evidence="1">
        <name>pantetheine 4'-phosphate</name>
        <dbReference type="ChEBI" id="CHEBI:47942"/>
    </cofactor>
</comment>
<sequence length="1337" mass="142303">MSSAPVSADVTSVAACVADVLGLVETEVDVDALLSELGLESFTAVRLRRRLLTDLGVDLPLTAFLGRATVRSVAAGERDPGADEPFPLTPIQSAYLVGREPLFPLGGVATFFYHEYDRVPGGDQEADLAALEAAWNRVVARHPMLRMVITPDARQRVLTEVPVYRFERVDLRDTADVDAALDAIRAESSHQVRPADRWPLFDIRAALLPDGRTRLYVGIDVLTVDLGCWFQLIREWGALVADPDAALPEQTTTFAEFVRRRADDPAEQRRRETDSRYWSERVLPPGPDLPWLRPAAELGVPRFTRRQTGLDETEWAALRKRAAGHGLSPTGVLLAAFGLVLDRWGATAPFSLNTTLFDRADLAAADRTPGLEHVVGDFTSTVLVDVAVPDLTAWRGFADYAVAVNRRFWSDMDHRSVSGMEVAQRPGDPGAAPAHPVVFTSGVGLSGEGPAPTDWLGREVFGVSQTPQVLLDHIVYDEAGRLKIAWDTVDGALAPDFVDGMRDAHVRLLRRLACADDSWTDPALGWDPAFLPDPPLTAAPFPDAGPLLDDPARTAAVPHADAPAVITTGGAVTHRELSDRADRVGAVLAGAGLGPGDLVAVVAPKGVDQVVAVLGINRSGAGYVPVEPGWPDARVAALCERASIRHAVVAPGTGTNWPDGVVVHRLDADGVLAGPEAAPRRAEPSDLAYAIFTSGSTGTPKGVAVEHRAVRTTLDDLAERFPLDADDRVLGLSAFSFDLSVYDVFTLLGVGGAVVLPDPERQRDPGHWLDLMAEHRVTVWNTAPALLEMLVEYAEIDPDLAREALSRLHLVFLSADWIPVTLPDRLRALAPHARVVSLGGATEGSIWSICHPIGDVDPAWPSIPYGRALTGQSFHVLAPDGRPCPVGVDGELHIGGDGLAREYVGDPVQTAQRFFHHDVLRRRLYRTGDLGRWRTDGTIEFLGRVDRQVKIRGHRIELGEVESVLDRAPGVRKSVAKSVPGPDDRPRLVAFVAPADPSSPPGDEDLIALLRSSVPEFMVPSRFVHLPEFPVTANGKIDYAALGNPYRRTSAPAPSRPAVPEAVAVAQVAAAPVERPTPSATVADGFGALLGSAGRRGLGITITVTPGALPPIEALTAAAEWAHEVRQHAAASGVALVERLPDSGLLAVDLGHPPAAGVRPSTTAPPPAVTRDHPEMSDPRGTVNAGDPLGGDLRHSAGTHAVPVVEGADPAVERAVSDVVGDLLKAPVDATTPFFRLGATSLTLVLAHRRLAAELAPELTVVDLFANPTVRDLALFITRQRHPGTPATPEPATAPPVTAPTTAPPATAPPTGAAPADRQDAAARRRAARVLAGEVAR</sequence>
<dbReference type="InterPro" id="IPR036736">
    <property type="entry name" value="ACP-like_sf"/>
</dbReference>
<organism evidence="11 12">
    <name type="scientific">Saccharothrix yanglingensis</name>
    <dbReference type="NCBI Taxonomy" id="659496"/>
    <lineage>
        <taxon>Bacteria</taxon>
        <taxon>Bacillati</taxon>
        <taxon>Actinomycetota</taxon>
        <taxon>Actinomycetes</taxon>
        <taxon>Pseudonocardiales</taxon>
        <taxon>Pseudonocardiaceae</taxon>
        <taxon>Saccharothrix</taxon>
    </lineage>
</organism>
<accession>A0ABU0XA30</accession>
<dbReference type="SUPFAM" id="SSF56801">
    <property type="entry name" value="Acetyl-CoA synthetase-like"/>
    <property type="match status" value="1"/>
</dbReference>
<dbReference type="InterPro" id="IPR057737">
    <property type="entry name" value="Condensation_MtbB-like"/>
</dbReference>
<dbReference type="RefSeq" id="WP_306750624.1">
    <property type="nucleotide sequence ID" value="NZ_NSDM01000026.1"/>
</dbReference>
<evidence type="ECO:0000313" key="11">
    <source>
        <dbReference type="EMBL" id="MDQ2588955.1"/>
    </source>
</evidence>
<feature type="domain" description="Carrier" evidence="10">
    <location>
        <begin position="4"/>
        <end position="81"/>
    </location>
</feature>
<comment type="similarity">
    <text evidence="3">Belongs to the ATP-dependent AMP-binding enzyme family. MbtB subfamily.</text>
</comment>
<dbReference type="Pfam" id="PF13193">
    <property type="entry name" value="AMP-binding_C"/>
    <property type="match status" value="1"/>
</dbReference>
<gene>
    <name evidence="11" type="ORF">CKY47_34440</name>
</gene>
<comment type="caution">
    <text evidence="11">The sequence shown here is derived from an EMBL/GenBank/DDBJ whole genome shotgun (WGS) entry which is preliminary data.</text>
</comment>
<dbReference type="InterPro" id="IPR000873">
    <property type="entry name" value="AMP-dep_synth/lig_dom"/>
</dbReference>
<dbReference type="PROSITE" id="PS50075">
    <property type="entry name" value="CARRIER"/>
    <property type="match status" value="2"/>
</dbReference>
<proteinExistence type="inferred from homology"/>
<keyword evidence="5" id="KW-0596">Phosphopantetheine</keyword>
<dbReference type="Pfam" id="PF00501">
    <property type="entry name" value="AMP-binding"/>
    <property type="match status" value="1"/>
</dbReference>
<dbReference type="SMART" id="SM00823">
    <property type="entry name" value="PKS_PP"/>
    <property type="match status" value="2"/>
</dbReference>
<dbReference type="Pfam" id="PF00550">
    <property type="entry name" value="PP-binding"/>
    <property type="match status" value="2"/>
</dbReference>
<dbReference type="Proteomes" id="UP001225605">
    <property type="component" value="Unassembled WGS sequence"/>
</dbReference>
<evidence type="ECO:0000256" key="4">
    <source>
        <dbReference type="ARBA" id="ARBA00016743"/>
    </source>
</evidence>
<evidence type="ECO:0000313" key="12">
    <source>
        <dbReference type="Proteomes" id="UP001225605"/>
    </source>
</evidence>
<evidence type="ECO:0000256" key="8">
    <source>
        <dbReference type="ARBA" id="ARBA00033440"/>
    </source>
</evidence>
<dbReference type="PANTHER" id="PTHR45527">
    <property type="entry name" value="NONRIBOSOMAL PEPTIDE SYNTHETASE"/>
    <property type="match status" value="1"/>
</dbReference>
<dbReference type="InterPro" id="IPR010071">
    <property type="entry name" value="AA_adenyl_dom"/>
</dbReference>
<dbReference type="PANTHER" id="PTHR45527:SF10">
    <property type="entry name" value="PYOCHELIN SYNTHASE PCHF"/>
    <property type="match status" value="1"/>
</dbReference>
<feature type="domain" description="Carrier" evidence="10">
    <location>
        <begin position="1206"/>
        <end position="1281"/>
    </location>
</feature>
<dbReference type="Gene3D" id="3.30.559.30">
    <property type="entry name" value="Nonribosomal peptide synthetase, condensation domain"/>
    <property type="match status" value="1"/>
</dbReference>
<keyword evidence="7" id="KW-0436">Ligase</keyword>
<keyword evidence="12" id="KW-1185">Reference proteome</keyword>
<dbReference type="SUPFAM" id="SSF52777">
    <property type="entry name" value="CoA-dependent acyltransferases"/>
    <property type="match status" value="2"/>
</dbReference>
<evidence type="ECO:0000256" key="9">
    <source>
        <dbReference type="SAM" id="MobiDB-lite"/>
    </source>
</evidence>
<dbReference type="InterPro" id="IPR023213">
    <property type="entry name" value="CAT-like_dom_sf"/>
</dbReference>
<dbReference type="CDD" id="cd19535">
    <property type="entry name" value="Cyc_NRPS"/>
    <property type="match status" value="1"/>
</dbReference>
<evidence type="ECO:0000256" key="7">
    <source>
        <dbReference type="ARBA" id="ARBA00022598"/>
    </source>
</evidence>
<dbReference type="InterPro" id="IPR009081">
    <property type="entry name" value="PP-bd_ACP"/>
</dbReference>
<keyword evidence="6" id="KW-0597">Phosphoprotein</keyword>
<evidence type="ECO:0000256" key="1">
    <source>
        <dbReference type="ARBA" id="ARBA00001957"/>
    </source>
</evidence>